<dbReference type="GO" id="GO:0003676">
    <property type="term" value="F:nucleic acid binding"/>
    <property type="evidence" value="ECO:0007669"/>
    <property type="project" value="InterPro"/>
</dbReference>
<dbReference type="EMBL" id="JAAAXW010000020">
    <property type="protein sequence ID" value="KAF9549354.1"/>
    <property type="molecule type" value="Genomic_DNA"/>
</dbReference>
<feature type="domain" description="RSE1/DDB1/CPSF1 first beta-propeller" evidence="5">
    <location>
        <begin position="133"/>
        <end position="547"/>
    </location>
</feature>
<comment type="subcellular location">
    <subcellularLocation>
        <location evidence="1">Nucleus</location>
    </subcellularLocation>
</comment>
<organism evidence="7 8">
    <name type="scientific">Mortierella hygrophila</name>
    <dbReference type="NCBI Taxonomy" id="979708"/>
    <lineage>
        <taxon>Eukaryota</taxon>
        <taxon>Fungi</taxon>
        <taxon>Fungi incertae sedis</taxon>
        <taxon>Mucoromycota</taxon>
        <taxon>Mortierellomycotina</taxon>
        <taxon>Mortierellomycetes</taxon>
        <taxon>Mortierellales</taxon>
        <taxon>Mortierellaceae</taxon>
        <taxon>Mortierella</taxon>
    </lineage>
</organism>
<evidence type="ECO:0000313" key="7">
    <source>
        <dbReference type="EMBL" id="KAF9549354.1"/>
    </source>
</evidence>
<dbReference type="Pfam" id="PF23726">
    <property type="entry name" value="Beta-prop_RSE1_2nd"/>
    <property type="match status" value="1"/>
</dbReference>
<dbReference type="GO" id="GO:0005634">
    <property type="term" value="C:nucleus"/>
    <property type="evidence" value="ECO:0007669"/>
    <property type="project" value="UniProtKB-SubCell"/>
</dbReference>
<proteinExistence type="predicted"/>
<name>A0A9P6FEW6_9FUNG</name>
<evidence type="ECO:0000259" key="4">
    <source>
        <dbReference type="Pfam" id="PF03178"/>
    </source>
</evidence>
<feature type="region of interest" description="Disordered" evidence="3">
    <location>
        <begin position="1"/>
        <end position="74"/>
    </location>
</feature>
<dbReference type="Gene3D" id="2.130.10.10">
    <property type="entry name" value="YVTN repeat-like/Quinoprotein amine dehydrogenase"/>
    <property type="match status" value="2"/>
</dbReference>
<dbReference type="InterPro" id="IPR018846">
    <property type="entry name" value="Beta-prop_RSE1/DDB1/CPSF1_1st"/>
</dbReference>
<sequence length="1537" mass="169907">MNKHPANPTYVTMEEDNHDSYESMEEESQEDYESMEEDSHDSYEEMEDEVQESNAAMEVESVGDHSSTEDWETRSDNMPLMDDEDSNNTNSNVWVYAKHLQTPGALQQVCLGQWAPNELNESKESDGPRTLGHTDVVLGKGSYISLCRFTEYEADYPSGSWKAIHEQPVFGTIKDLKSVSIDFEDEEHGLELDTNTSRYNKRPRMGYLPEFSSKSLLVATSENGFLTFLAFHYDTKQQNPEDRGHFYAVKKIDITEPGHDSSEMGAKIALDPTSNVIAVSGIQGHIKLFFLRKTKRSSFDPIEMISSIKVEGTIIAMDFLYVDRNATLVTAILGVLYFNTASGKHYISTFHIGPSYLDQEPPIYVGTSEIGSNHLLSVLLLKGLPDLPYCMVYVDEESITYVTTEQLTAPSGTTTINHTHHKPLKLLKKESRVNRGTTDDADDHKDTYPLISACATPPRSNSLDGQQTLYLGSDSADLFRVNINGHNNTIYFELDAGERPIGRVLEVIGGSRSLHQRAERGPNQALHTDFLLYSSDHGNGSILGVKEEEEGTIGVFAVSELLNDAPVLDFCADEPALPGRDSLFACSGMKSEGCIKRVRSGILVESSGSSGHQLFAGATGVWNVKAKRKDPFDSFLVVSFIKSTKLMRISEQGEFEDISDHCGLELSQTTLAAGRLTDGDLFQVHRAGVVVVCPRTGDRWEWTLEDGVLTSASWAKEGTLVLGQISSGGSSLIVLESARNSGDSKAKAKAKVESAAHSFKVITLKSMSAEPTTIYCWTESNPVQPETELGDISTEVLCCVGTLEPAIYVFRIHQEIIEEVYTESFDQRREDVAVPHSIAVLRNDEGHQRILVGLRNGSVIVYEWKRLRHPDHLRSNPSMPEQIMSLPRKFDLGIMPVKFAYSDEPLLSRTLILSDKIWQASFDNEFEVQPILFDNEVSEACAFECQGSEYPTRPGFIFIVDHQDLQLVTLQGKRKYDSQTLPLGHTPRRLLDITSEGLMLAASVGDGFPFGVSVLQLIDPARVSSEPGSETQHVVAELSIKQGEGVFCLAEWKLPSKVLICVGTGIFSPTGAAASAASPRTGRLLILSIKHAKSRGYSLVEELAMDMSLPVFAISPFLDNKILVSSGPTLKLFALSSSENSLVEKAAARERWPIVQISSQGKMIVTGSRGESINFYEYEAGSSEHSFDKLRFFRSARSARQVSDCLAISPELAVGVDLSGSIFGVGYTPGVVDRQHSLVDQFSFHMGEIVNRIRLAKLWLDDGRSLTGVPMPRSVLKDTASPVSTALIRPPSFISLLKPFILIPWSPFDNSESSTDITTSTTKTPCPPPQALIGYSIVGSIIGIWRLPPPLYDILKALQQVMATFYDSRPVLGPGHGAYRSHNQPTKAFHTIDGDLIDRFLGFDHAVQIEVVDCAIRLEGMIEEWVRNCDADSDVAGGGGVLAASLEREFRTTICSDDHPTGRKCVDHANIRRLRYLNDKGRPIDVDHLEGDDDGDEGSCWRQEENGRPVDIFLVPCRAIYVLCSVLLFLRSLDWHQ</sequence>
<dbReference type="PANTHER" id="PTHR10644">
    <property type="entry name" value="DNA REPAIR/RNA PROCESSING CPSF FAMILY"/>
    <property type="match status" value="1"/>
</dbReference>
<evidence type="ECO:0008006" key="9">
    <source>
        <dbReference type="Google" id="ProtNLM"/>
    </source>
</evidence>
<gene>
    <name evidence="7" type="ORF">EC957_004268</name>
</gene>
<keyword evidence="8" id="KW-1185">Reference proteome</keyword>
<dbReference type="Pfam" id="PF10433">
    <property type="entry name" value="Beta-prop_RSE1_1st"/>
    <property type="match status" value="1"/>
</dbReference>
<protein>
    <recommendedName>
        <fullName evidence="9">Cleavage/polyadenylation specificity factor A subunit N-terminal domain-containing protein</fullName>
    </recommendedName>
</protein>
<dbReference type="Pfam" id="PF03178">
    <property type="entry name" value="CPSF_A"/>
    <property type="match status" value="1"/>
</dbReference>
<feature type="domain" description="RSE1/DDB1/CPSF1 second beta-propeller" evidence="6">
    <location>
        <begin position="615"/>
        <end position="879"/>
    </location>
</feature>
<comment type="caution">
    <text evidence="7">The sequence shown here is derived from an EMBL/GenBank/DDBJ whole genome shotgun (WGS) entry which is preliminary data.</text>
</comment>
<evidence type="ECO:0000259" key="6">
    <source>
        <dbReference type="Pfam" id="PF23726"/>
    </source>
</evidence>
<reference evidence="7" key="1">
    <citation type="journal article" date="2020" name="Fungal Divers.">
        <title>Resolving the Mortierellaceae phylogeny through synthesis of multi-gene phylogenetics and phylogenomics.</title>
        <authorList>
            <person name="Vandepol N."/>
            <person name="Liber J."/>
            <person name="Desiro A."/>
            <person name="Na H."/>
            <person name="Kennedy M."/>
            <person name="Barry K."/>
            <person name="Grigoriev I.V."/>
            <person name="Miller A.N."/>
            <person name="O'Donnell K."/>
            <person name="Stajich J.E."/>
            <person name="Bonito G."/>
        </authorList>
    </citation>
    <scope>NUCLEOTIDE SEQUENCE</scope>
    <source>
        <strain evidence="7">NRRL 2591</strain>
    </source>
</reference>
<evidence type="ECO:0000259" key="5">
    <source>
        <dbReference type="Pfam" id="PF10433"/>
    </source>
</evidence>
<dbReference type="InterPro" id="IPR058543">
    <property type="entry name" value="Beta-prop_RSE1/DDB1/CPSF1_2nd"/>
</dbReference>
<feature type="compositionally biased region" description="Acidic residues" evidence="3">
    <location>
        <begin position="13"/>
        <end position="51"/>
    </location>
</feature>
<evidence type="ECO:0000256" key="1">
    <source>
        <dbReference type="ARBA" id="ARBA00004123"/>
    </source>
</evidence>
<feature type="compositionally biased region" description="Basic and acidic residues" evidence="3">
    <location>
        <begin position="62"/>
        <end position="74"/>
    </location>
</feature>
<evidence type="ECO:0000313" key="8">
    <source>
        <dbReference type="Proteomes" id="UP000723463"/>
    </source>
</evidence>
<dbReference type="InterPro" id="IPR004871">
    <property type="entry name" value="RSE1/DDB1/CPSF1_C"/>
</dbReference>
<dbReference type="InterPro" id="IPR050358">
    <property type="entry name" value="RSE1/DDB1/CFT1"/>
</dbReference>
<dbReference type="InterPro" id="IPR015943">
    <property type="entry name" value="WD40/YVTN_repeat-like_dom_sf"/>
</dbReference>
<dbReference type="Proteomes" id="UP000723463">
    <property type="component" value="Unassembled WGS sequence"/>
</dbReference>
<evidence type="ECO:0000256" key="2">
    <source>
        <dbReference type="ARBA" id="ARBA00023242"/>
    </source>
</evidence>
<accession>A0A9P6FEW6</accession>
<keyword evidence="2" id="KW-0539">Nucleus</keyword>
<evidence type="ECO:0000256" key="3">
    <source>
        <dbReference type="SAM" id="MobiDB-lite"/>
    </source>
</evidence>
<feature type="domain" description="RSE1/DDB1/CPSF1 C-terminal" evidence="4">
    <location>
        <begin position="1031"/>
        <end position="1401"/>
    </location>
</feature>